<organism evidence="1">
    <name type="scientific">Cladocopium goreaui</name>
    <dbReference type="NCBI Taxonomy" id="2562237"/>
    <lineage>
        <taxon>Eukaryota</taxon>
        <taxon>Sar</taxon>
        <taxon>Alveolata</taxon>
        <taxon>Dinophyceae</taxon>
        <taxon>Suessiales</taxon>
        <taxon>Symbiodiniaceae</taxon>
        <taxon>Cladocopium</taxon>
    </lineage>
</organism>
<dbReference type="Proteomes" id="UP001152797">
    <property type="component" value="Unassembled WGS sequence"/>
</dbReference>
<dbReference type="EMBL" id="CAMXCT020002607">
    <property type="protein sequence ID" value="CAL1152667.1"/>
    <property type="molecule type" value="Genomic_DNA"/>
</dbReference>
<reference evidence="2" key="2">
    <citation type="submission" date="2024-04" db="EMBL/GenBank/DDBJ databases">
        <authorList>
            <person name="Chen Y."/>
            <person name="Shah S."/>
            <person name="Dougan E. K."/>
            <person name="Thang M."/>
            <person name="Chan C."/>
        </authorList>
    </citation>
    <scope>NUCLEOTIDE SEQUENCE [LARGE SCALE GENOMIC DNA]</scope>
</reference>
<comment type="caution">
    <text evidence="1">The sequence shown here is derived from an EMBL/GenBank/DDBJ whole genome shotgun (WGS) entry which is preliminary data.</text>
</comment>
<accession>A0A9P1G6Q0</accession>
<keyword evidence="3" id="KW-1185">Reference proteome</keyword>
<dbReference type="EMBL" id="CAMXCT030002607">
    <property type="protein sequence ID" value="CAL4786604.1"/>
    <property type="molecule type" value="Genomic_DNA"/>
</dbReference>
<evidence type="ECO:0000313" key="3">
    <source>
        <dbReference type="Proteomes" id="UP001152797"/>
    </source>
</evidence>
<name>A0A9P1G6Q0_9DINO</name>
<dbReference type="EMBL" id="CAMXCT010002607">
    <property type="protein sequence ID" value="CAI3999292.1"/>
    <property type="molecule type" value="Genomic_DNA"/>
</dbReference>
<reference evidence="1" key="1">
    <citation type="submission" date="2022-10" db="EMBL/GenBank/DDBJ databases">
        <authorList>
            <person name="Chen Y."/>
            <person name="Dougan E. K."/>
            <person name="Chan C."/>
            <person name="Rhodes N."/>
            <person name="Thang M."/>
        </authorList>
    </citation>
    <scope>NUCLEOTIDE SEQUENCE</scope>
</reference>
<evidence type="ECO:0000313" key="2">
    <source>
        <dbReference type="EMBL" id="CAL1152667.1"/>
    </source>
</evidence>
<proteinExistence type="predicted"/>
<gene>
    <name evidence="1" type="ORF">C1SCF055_LOCUS25512</name>
</gene>
<sequence>MAFSVCLLPSASEELRKLWEDKEVGKLSDDFFAAKKVKVEFMAGEGGAMQLHFAPADEELVLAALKDGHIQVGGGQCELGQVHMTAAQKTVFVVAIGISCRGKRQPFKVARTIWGWPLAGSQADQRQYGGCSHGGCTVFEAVQQSSSLDGR</sequence>
<protein>
    <submittedName>
        <fullName evidence="1">Uncharacterized protein</fullName>
    </submittedName>
</protein>
<evidence type="ECO:0000313" key="1">
    <source>
        <dbReference type="EMBL" id="CAI3999292.1"/>
    </source>
</evidence>
<dbReference type="AlphaFoldDB" id="A0A9P1G6Q0"/>